<keyword evidence="1" id="KW-0812">Transmembrane</keyword>
<keyword evidence="1" id="KW-1133">Transmembrane helix</keyword>
<evidence type="ECO:0000256" key="1">
    <source>
        <dbReference type="SAM" id="Phobius"/>
    </source>
</evidence>
<dbReference type="RefSeq" id="WP_069668021.1">
    <property type="nucleotide sequence ID" value="NZ_JAPFIO010000015.1"/>
</dbReference>
<feature type="transmembrane region" description="Helical" evidence="1">
    <location>
        <begin position="25"/>
        <end position="43"/>
    </location>
</feature>
<reference evidence="2 3" key="1">
    <citation type="submission" date="2016-03" db="EMBL/GenBank/DDBJ databases">
        <title>Draft genome sequence of the Vibrio tubiashii subs. europaeus.</title>
        <authorList>
            <person name="Spinard E."/>
            <person name="Dubert J."/>
            <person name="Nelson D.R."/>
            <person name="Barja J.L."/>
        </authorList>
    </citation>
    <scope>NUCLEOTIDE SEQUENCE [LARGE SCALE GENOMIC DNA]</scope>
    <source>
        <strain evidence="3">PP-638</strain>
    </source>
</reference>
<sequence>MIQIAFNLLVSKGLENMFGVTKKQWMLVAVTVVVMLAVMYALANVDALEKPRKALGLDSGLL</sequence>
<evidence type="ECO:0000313" key="2">
    <source>
        <dbReference type="EMBL" id="OAM98782.1"/>
    </source>
</evidence>
<dbReference type="Proteomes" id="UP000094761">
    <property type="component" value="Unassembled WGS sequence"/>
</dbReference>
<keyword evidence="1" id="KW-0472">Membrane</keyword>
<protein>
    <submittedName>
        <fullName evidence="2">Uncharacterized protein</fullName>
    </submittedName>
</protein>
<comment type="caution">
    <text evidence="2">The sequence shown here is derived from an EMBL/GenBank/DDBJ whole genome shotgun (WGS) entry which is preliminary data.</text>
</comment>
<name>A0A178J9G5_9VIBR</name>
<dbReference type="AlphaFoldDB" id="A0A178J9G5"/>
<evidence type="ECO:0000313" key="3">
    <source>
        <dbReference type="Proteomes" id="UP000094761"/>
    </source>
</evidence>
<dbReference type="EMBL" id="LUAX01000005">
    <property type="protein sequence ID" value="OAM98782.1"/>
    <property type="molecule type" value="Genomic_DNA"/>
</dbReference>
<gene>
    <name evidence="2" type="ORF">AZ468_14595</name>
</gene>
<proteinExistence type="predicted"/>
<accession>A0A178J9G5</accession>
<organism evidence="2 3">
    <name type="scientific">Vibrio europaeus</name>
    <dbReference type="NCBI Taxonomy" id="300876"/>
    <lineage>
        <taxon>Bacteria</taxon>
        <taxon>Pseudomonadati</taxon>
        <taxon>Pseudomonadota</taxon>
        <taxon>Gammaproteobacteria</taxon>
        <taxon>Vibrionales</taxon>
        <taxon>Vibrionaceae</taxon>
        <taxon>Vibrio</taxon>
        <taxon>Vibrio oreintalis group</taxon>
    </lineage>
</organism>